<keyword evidence="1" id="KW-1133">Transmembrane helix</keyword>
<protein>
    <recommendedName>
        <fullName evidence="4">Redox-active disulfide protein 2</fullName>
    </recommendedName>
</protein>
<dbReference type="EMBL" id="OCNH01000007">
    <property type="protein sequence ID" value="SOD97605.1"/>
    <property type="molecule type" value="Genomic_DNA"/>
</dbReference>
<evidence type="ECO:0000313" key="2">
    <source>
        <dbReference type="EMBL" id="SOD97605.1"/>
    </source>
</evidence>
<keyword evidence="3" id="KW-1185">Reference proteome</keyword>
<evidence type="ECO:0008006" key="4">
    <source>
        <dbReference type="Google" id="ProtNLM"/>
    </source>
</evidence>
<dbReference type="OrthoDB" id="712820at2"/>
<evidence type="ECO:0000313" key="3">
    <source>
        <dbReference type="Proteomes" id="UP000219452"/>
    </source>
</evidence>
<organism evidence="2 3">
    <name type="scientific">Spirosoma fluviale</name>
    <dbReference type="NCBI Taxonomy" id="1597977"/>
    <lineage>
        <taxon>Bacteria</taxon>
        <taxon>Pseudomonadati</taxon>
        <taxon>Bacteroidota</taxon>
        <taxon>Cytophagia</taxon>
        <taxon>Cytophagales</taxon>
        <taxon>Cytophagaceae</taxon>
        <taxon>Spirosoma</taxon>
    </lineage>
</organism>
<name>A0A286GPY5_9BACT</name>
<reference evidence="3" key="1">
    <citation type="submission" date="2017-09" db="EMBL/GenBank/DDBJ databases">
        <authorList>
            <person name="Varghese N."/>
            <person name="Submissions S."/>
        </authorList>
    </citation>
    <scope>NUCLEOTIDE SEQUENCE [LARGE SCALE GENOMIC DNA]</scope>
    <source>
        <strain evidence="3">DSM 29961</strain>
    </source>
</reference>
<gene>
    <name evidence="2" type="ORF">SAMN06269250_5854</name>
</gene>
<keyword evidence="1" id="KW-0812">Transmembrane</keyword>
<feature type="transmembrane region" description="Helical" evidence="1">
    <location>
        <begin position="21"/>
        <end position="44"/>
    </location>
</feature>
<dbReference type="RefSeq" id="WP_097130855.1">
    <property type="nucleotide sequence ID" value="NZ_OCNH01000007.1"/>
</dbReference>
<feature type="transmembrane region" description="Helical" evidence="1">
    <location>
        <begin position="50"/>
        <end position="70"/>
    </location>
</feature>
<keyword evidence="1" id="KW-0472">Membrane</keyword>
<accession>A0A286GPY5</accession>
<sequence length="87" mass="9576">MKSQKIEEMSNEALLKHKKTTQLATGMLAGMLSVLLVMVVLLAIKKGLDATSIALGVIPFALMPILFLNWNNLKAIKKELNSRQNVV</sequence>
<evidence type="ECO:0000256" key="1">
    <source>
        <dbReference type="SAM" id="Phobius"/>
    </source>
</evidence>
<dbReference type="Proteomes" id="UP000219452">
    <property type="component" value="Unassembled WGS sequence"/>
</dbReference>
<dbReference type="AlphaFoldDB" id="A0A286GPY5"/>
<proteinExistence type="predicted"/>